<evidence type="ECO:0000313" key="2">
    <source>
        <dbReference type="Proteomes" id="UP000030980"/>
    </source>
</evidence>
<accession>A0A0B3C002</accession>
<comment type="caution">
    <text evidence="1">The sequence shown here is derived from an EMBL/GenBank/DDBJ whole genome shotgun (WGS) entry which is preliminary data.</text>
</comment>
<gene>
    <name evidence="1" type="ORF">PT85_03540</name>
</gene>
<evidence type="ECO:0000313" key="1">
    <source>
        <dbReference type="EMBL" id="KHO66636.1"/>
    </source>
</evidence>
<dbReference type="EMBL" id="JTAK01000001">
    <property type="protein sequence ID" value="KHO66636.1"/>
    <property type="molecule type" value="Genomic_DNA"/>
</dbReference>
<sequence>MPQQLYAEIRKNSRYAHQAQRQRETGPYPFPVTLAPECDGYVVQGGYGGQYRLEDVHLIVLHEDGTQIRIS</sequence>
<protein>
    <submittedName>
        <fullName evidence="1">Uncharacterized protein</fullName>
    </submittedName>
</protein>
<dbReference type="STRING" id="706570.PT85_03540"/>
<name>A0A0B3C002_9PSED</name>
<keyword evidence="2" id="KW-1185">Reference proteome</keyword>
<dbReference type="Proteomes" id="UP000030980">
    <property type="component" value="Unassembled WGS sequence"/>
</dbReference>
<reference evidence="1 2" key="1">
    <citation type="submission" date="2014-11" db="EMBL/GenBank/DDBJ databases">
        <title>Genome sequence of Pseudomonas tuomuerensis JCM 14085.</title>
        <authorList>
            <person name="Shin S.-K."/>
            <person name="Yi H."/>
        </authorList>
    </citation>
    <scope>NUCLEOTIDE SEQUENCE [LARGE SCALE GENOMIC DNA]</scope>
    <source>
        <strain evidence="1 2">JCM 14085</strain>
    </source>
</reference>
<dbReference type="OrthoDB" id="9135094at2"/>
<organism evidence="1 2">
    <name type="scientific">Pseudomonas flexibilis</name>
    <dbReference type="NCBI Taxonomy" id="706570"/>
    <lineage>
        <taxon>Bacteria</taxon>
        <taxon>Pseudomonadati</taxon>
        <taxon>Pseudomonadota</taxon>
        <taxon>Gammaproteobacteria</taxon>
        <taxon>Pseudomonadales</taxon>
        <taxon>Pseudomonadaceae</taxon>
        <taxon>Pseudomonas</taxon>
    </lineage>
</organism>
<dbReference type="RefSeq" id="WP_039605917.1">
    <property type="nucleotide sequence ID" value="NZ_FMUP01000005.1"/>
</dbReference>
<proteinExistence type="predicted"/>
<dbReference type="AlphaFoldDB" id="A0A0B3C002"/>